<sequence length="286" mass="29805">MTTSTPSTTGDRAVDAQVGIEVVDRTVPGPHGPVPVREYRPAGPVVAGLAWAHGGAFQHGDLDVPEADWVSRCLAAAGVRTVSVDYRLAVGDVFFPVPSDDVLAAWTWAWHEGFRDLPPERRHLGGGSAGGNLAASVSLQVRDGAGPLPATTVLVYPVLHSVLPAPSPELAAALATSGTGERFDAARTRELNLAYVGREELLSHPYAFPAHGDLTGLPPTLVVTSDLDDLRPSGEAYAAALVAAGVEVTVVREPGVPHGHLNFPETAGAQRTVARLVAWLTAGARP</sequence>
<feature type="domain" description="Alpha/beta hydrolase fold-3" evidence="2">
    <location>
        <begin position="51"/>
        <end position="260"/>
    </location>
</feature>
<evidence type="ECO:0000313" key="4">
    <source>
        <dbReference type="Proteomes" id="UP001566476"/>
    </source>
</evidence>
<dbReference type="SUPFAM" id="SSF53474">
    <property type="entry name" value="alpha/beta-Hydrolases"/>
    <property type="match status" value="1"/>
</dbReference>
<dbReference type="PANTHER" id="PTHR48081">
    <property type="entry name" value="AB HYDROLASE SUPERFAMILY PROTEIN C4A8.06C"/>
    <property type="match status" value="1"/>
</dbReference>
<keyword evidence="1 3" id="KW-0378">Hydrolase</keyword>
<proteinExistence type="predicted"/>
<reference evidence="3 4" key="1">
    <citation type="submission" date="2024-07" db="EMBL/GenBank/DDBJ databases">
        <authorList>
            <person name="Thanompreechachai J."/>
            <person name="Duangmal K."/>
        </authorList>
    </citation>
    <scope>NUCLEOTIDE SEQUENCE [LARGE SCALE GENOMIC DNA]</scope>
    <source>
        <strain evidence="3 4">TBRC 1896</strain>
    </source>
</reference>
<dbReference type="InterPro" id="IPR050300">
    <property type="entry name" value="GDXG_lipolytic_enzyme"/>
</dbReference>
<evidence type="ECO:0000256" key="1">
    <source>
        <dbReference type="ARBA" id="ARBA00022801"/>
    </source>
</evidence>
<keyword evidence="4" id="KW-1185">Reference proteome</keyword>
<dbReference type="RefSeq" id="WP_370720156.1">
    <property type="nucleotide sequence ID" value="NZ_JBGGTQ010000008.1"/>
</dbReference>
<dbReference type="PANTHER" id="PTHR48081:SF8">
    <property type="entry name" value="ALPHA_BETA HYDROLASE FOLD-3 DOMAIN-CONTAINING PROTEIN-RELATED"/>
    <property type="match status" value="1"/>
</dbReference>
<organism evidence="3 4">
    <name type="scientific">Kineococcus mangrovi</name>
    <dbReference type="NCBI Taxonomy" id="1660183"/>
    <lineage>
        <taxon>Bacteria</taxon>
        <taxon>Bacillati</taxon>
        <taxon>Actinomycetota</taxon>
        <taxon>Actinomycetes</taxon>
        <taxon>Kineosporiales</taxon>
        <taxon>Kineosporiaceae</taxon>
        <taxon>Kineococcus</taxon>
    </lineage>
</organism>
<dbReference type="Pfam" id="PF07859">
    <property type="entry name" value="Abhydrolase_3"/>
    <property type="match status" value="1"/>
</dbReference>
<dbReference type="GO" id="GO:0016787">
    <property type="term" value="F:hydrolase activity"/>
    <property type="evidence" value="ECO:0007669"/>
    <property type="project" value="UniProtKB-KW"/>
</dbReference>
<accession>A0ABV4I5G3</accession>
<dbReference type="Gene3D" id="3.40.50.1820">
    <property type="entry name" value="alpha/beta hydrolase"/>
    <property type="match status" value="1"/>
</dbReference>
<comment type="caution">
    <text evidence="3">The sequence shown here is derived from an EMBL/GenBank/DDBJ whole genome shotgun (WGS) entry which is preliminary data.</text>
</comment>
<gene>
    <name evidence="3" type="ORF">AB2L28_16925</name>
</gene>
<name>A0ABV4I5G3_9ACTN</name>
<dbReference type="EMBL" id="JBGGTQ010000008">
    <property type="protein sequence ID" value="MEZ0493921.1"/>
    <property type="molecule type" value="Genomic_DNA"/>
</dbReference>
<evidence type="ECO:0000313" key="3">
    <source>
        <dbReference type="EMBL" id="MEZ0493921.1"/>
    </source>
</evidence>
<evidence type="ECO:0000259" key="2">
    <source>
        <dbReference type="Pfam" id="PF07859"/>
    </source>
</evidence>
<protein>
    <submittedName>
        <fullName evidence="3">Alpha/beta hydrolase fold domain-containing protein</fullName>
    </submittedName>
</protein>
<dbReference type="InterPro" id="IPR029058">
    <property type="entry name" value="AB_hydrolase_fold"/>
</dbReference>
<dbReference type="InterPro" id="IPR013094">
    <property type="entry name" value="AB_hydrolase_3"/>
</dbReference>
<dbReference type="Proteomes" id="UP001566476">
    <property type="component" value="Unassembled WGS sequence"/>
</dbReference>